<dbReference type="InterPro" id="IPR006224">
    <property type="entry name" value="PsdUridine_synth_RluA-like_CS"/>
</dbReference>
<dbReference type="Pfam" id="PF00849">
    <property type="entry name" value="PseudoU_synth_2"/>
    <property type="match status" value="1"/>
</dbReference>
<evidence type="ECO:0000256" key="1">
    <source>
        <dbReference type="ARBA" id="ARBA00010876"/>
    </source>
</evidence>
<feature type="domain" description="Pseudouridine synthase RsuA/RluA-like" evidence="3">
    <location>
        <begin position="17"/>
        <end position="164"/>
    </location>
</feature>
<dbReference type="CDD" id="cd02869">
    <property type="entry name" value="PseudoU_synth_RluA_like"/>
    <property type="match status" value="1"/>
</dbReference>
<dbReference type="RefSeq" id="WP_189045186.1">
    <property type="nucleotide sequence ID" value="NZ_BMJQ01000004.1"/>
</dbReference>
<keyword evidence="2" id="KW-0413">Isomerase</keyword>
<accession>A0A8J3E1R8</accession>
<dbReference type="InterPro" id="IPR020103">
    <property type="entry name" value="PsdUridine_synth_cat_dom_sf"/>
</dbReference>
<dbReference type="AlphaFoldDB" id="A0A8J3E1R8"/>
<gene>
    <name evidence="4" type="ORF">GCM10011611_20400</name>
</gene>
<dbReference type="GO" id="GO:0140098">
    <property type="term" value="F:catalytic activity, acting on RNA"/>
    <property type="evidence" value="ECO:0007669"/>
    <property type="project" value="UniProtKB-ARBA"/>
</dbReference>
<dbReference type="Gene3D" id="3.30.2350.10">
    <property type="entry name" value="Pseudouridine synthase"/>
    <property type="match status" value="1"/>
</dbReference>
<dbReference type="PANTHER" id="PTHR21600">
    <property type="entry name" value="MITOCHONDRIAL RNA PSEUDOURIDINE SYNTHASE"/>
    <property type="match status" value="1"/>
</dbReference>
<dbReference type="GO" id="GO:0000455">
    <property type="term" value="P:enzyme-directed rRNA pseudouridine synthesis"/>
    <property type="evidence" value="ECO:0007669"/>
    <property type="project" value="TreeGrafter"/>
</dbReference>
<name>A0A8J3E1R8_9PROT</name>
<dbReference type="GO" id="GO:0003723">
    <property type="term" value="F:RNA binding"/>
    <property type="evidence" value="ECO:0007669"/>
    <property type="project" value="InterPro"/>
</dbReference>
<dbReference type="SUPFAM" id="SSF55120">
    <property type="entry name" value="Pseudouridine synthase"/>
    <property type="match status" value="1"/>
</dbReference>
<evidence type="ECO:0000256" key="2">
    <source>
        <dbReference type="ARBA" id="ARBA00023235"/>
    </source>
</evidence>
<dbReference type="GO" id="GO:0009982">
    <property type="term" value="F:pseudouridine synthase activity"/>
    <property type="evidence" value="ECO:0007669"/>
    <property type="project" value="InterPro"/>
</dbReference>
<sequence>MTPDEITGRILWRSDEILVLDKPAGLAVHRAPGTWASLEDHFDALRLGLPDLPGLAHRLDKDTSGCLVLGRTPAMLRRLNQLFADGLVEKTYWAVVEGAPPAPDGRVDRALRRVRRAGDWTSVVDKNGQPAATRYRTLGSGDGRTWLELAPETGRTHQIRVHCAFLGCPVVGDMAYGRPAGPGERLHLHARAVAFDLDGARVEVVAPPPRHMLPALRACGFAV</sequence>
<protein>
    <submittedName>
        <fullName evidence="4">RNA pseudouridine synthase</fullName>
    </submittedName>
</protein>
<dbReference type="EMBL" id="BMJQ01000004">
    <property type="protein sequence ID" value="GGF14511.1"/>
    <property type="molecule type" value="Genomic_DNA"/>
</dbReference>
<reference evidence="4" key="2">
    <citation type="submission" date="2020-09" db="EMBL/GenBank/DDBJ databases">
        <authorList>
            <person name="Sun Q."/>
            <person name="Zhou Y."/>
        </authorList>
    </citation>
    <scope>NUCLEOTIDE SEQUENCE</scope>
    <source>
        <strain evidence="4">CGMCC 1.15725</strain>
    </source>
</reference>
<dbReference type="InterPro" id="IPR050188">
    <property type="entry name" value="RluA_PseudoU_synthase"/>
</dbReference>
<evidence type="ECO:0000259" key="3">
    <source>
        <dbReference type="Pfam" id="PF00849"/>
    </source>
</evidence>
<dbReference type="Proteomes" id="UP000646365">
    <property type="component" value="Unassembled WGS sequence"/>
</dbReference>
<evidence type="ECO:0000313" key="4">
    <source>
        <dbReference type="EMBL" id="GGF14511.1"/>
    </source>
</evidence>
<keyword evidence="5" id="KW-1185">Reference proteome</keyword>
<reference evidence="4" key="1">
    <citation type="journal article" date="2014" name="Int. J. Syst. Evol. Microbiol.">
        <title>Complete genome sequence of Corynebacterium casei LMG S-19264T (=DSM 44701T), isolated from a smear-ripened cheese.</title>
        <authorList>
            <consortium name="US DOE Joint Genome Institute (JGI-PGF)"/>
            <person name="Walter F."/>
            <person name="Albersmeier A."/>
            <person name="Kalinowski J."/>
            <person name="Ruckert C."/>
        </authorList>
    </citation>
    <scope>NUCLEOTIDE SEQUENCE</scope>
    <source>
        <strain evidence="4">CGMCC 1.15725</strain>
    </source>
</reference>
<comment type="similarity">
    <text evidence="1">Belongs to the pseudouridine synthase RluA family.</text>
</comment>
<dbReference type="PROSITE" id="PS01129">
    <property type="entry name" value="PSI_RLU"/>
    <property type="match status" value="1"/>
</dbReference>
<evidence type="ECO:0000313" key="5">
    <source>
        <dbReference type="Proteomes" id="UP000646365"/>
    </source>
</evidence>
<proteinExistence type="inferred from homology"/>
<organism evidence="4 5">
    <name type="scientific">Aliidongia dinghuensis</name>
    <dbReference type="NCBI Taxonomy" id="1867774"/>
    <lineage>
        <taxon>Bacteria</taxon>
        <taxon>Pseudomonadati</taxon>
        <taxon>Pseudomonadota</taxon>
        <taxon>Alphaproteobacteria</taxon>
        <taxon>Rhodospirillales</taxon>
        <taxon>Dongiaceae</taxon>
        <taxon>Aliidongia</taxon>
    </lineage>
</organism>
<dbReference type="InterPro" id="IPR006145">
    <property type="entry name" value="PsdUridine_synth_RsuA/RluA"/>
</dbReference>
<comment type="caution">
    <text evidence="4">The sequence shown here is derived from an EMBL/GenBank/DDBJ whole genome shotgun (WGS) entry which is preliminary data.</text>
</comment>
<dbReference type="PANTHER" id="PTHR21600:SF44">
    <property type="entry name" value="RIBOSOMAL LARGE SUBUNIT PSEUDOURIDINE SYNTHASE D"/>
    <property type="match status" value="1"/>
</dbReference>